<sequence length="109" mass="11546">MEFLMQPISRTLLEEINDNNSMMETVRVLVVAAAEVELAAPAASSADRQICLEAASAKPAGADGAECSEHSIEQLDPKTPGWAQRVRVSAAALGRAPCPDRVTALEKTV</sequence>
<keyword evidence="2" id="KW-1185">Reference proteome</keyword>
<evidence type="ECO:0000313" key="1">
    <source>
        <dbReference type="EMBL" id="VAH85397.1"/>
    </source>
</evidence>
<dbReference type="EMBL" id="LT934116">
    <property type="protein sequence ID" value="VAH85397.1"/>
    <property type="molecule type" value="Genomic_DNA"/>
</dbReference>
<gene>
    <name evidence="1" type="ORF">TRITD_3Bv1G264110</name>
</gene>
<protein>
    <submittedName>
        <fullName evidence="1">Uncharacterized protein</fullName>
    </submittedName>
</protein>
<dbReference type="AlphaFoldDB" id="A0A9R1QZK3"/>
<evidence type="ECO:0000313" key="2">
    <source>
        <dbReference type="Proteomes" id="UP000324705"/>
    </source>
</evidence>
<reference evidence="1 2" key="1">
    <citation type="submission" date="2017-09" db="EMBL/GenBank/DDBJ databases">
        <authorList>
            <consortium name="International Durum Wheat Genome Sequencing Consortium (IDWGSC)"/>
            <person name="Milanesi L."/>
        </authorList>
    </citation>
    <scope>NUCLEOTIDE SEQUENCE [LARGE SCALE GENOMIC DNA]</scope>
    <source>
        <strain evidence="2">cv. Svevo</strain>
    </source>
</reference>
<accession>A0A9R1QZK3</accession>
<name>A0A9R1QZK3_TRITD</name>
<dbReference type="Gramene" id="TRITD3Bv1G264110.1">
    <property type="protein sequence ID" value="TRITD3Bv1G264110.1"/>
    <property type="gene ID" value="TRITD3Bv1G264110"/>
</dbReference>
<dbReference type="Proteomes" id="UP000324705">
    <property type="component" value="Chromosome 3B"/>
</dbReference>
<proteinExistence type="predicted"/>
<organism evidence="1 2">
    <name type="scientific">Triticum turgidum subsp. durum</name>
    <name type="common">Durum wheat</name>
    <name type="synonym">Triticum durum</name>
    <dbReference type="NCBI Taxonomy" id="4567"/>
    <lineage>
        <taxon>Eukaryota</taxon>
        <taxon>Viridiplantae</taxon>
        <taxon>Streptophyta</taxon>
        <taxon>Embryophyta</taxon>
        <taxon>Tracheophyta</taxon>
        <taxon>Spermatophyta</taxon>
        <taxon>Magnoliopsida</taxon>
        <taxon>Liliopsida</taxon>
        <taxon>Poales</taxon>
        <taxon>Poaceae</taxon>
        <taxon>BOP clade</taxon>
        <taxon>Pooideae</taxon>
        <taxon>Triticodae</taxon>
        <taxon>Triticeae</taxon>
        <taxon>Triticinae</taxon>
        <taxon>Triticum</taxon>
    </lineage>
</organism>